<dbReference type="CDD" id="cd00755">
    <property type="entry name" value="YgdL_like"/>
    <property type="match status" value="1"/>
</dbReference>
<sequence>MIKPVNSLPPNVSMRFNGIARLYGTEALLQLQQSHVLVVGIGGVGSWVAEALARSGLGNITLIDLDDLCITNTNRQIHALQSTIGSSKTTVMKHRLQDINPELNIHTIDDFLDQENLADYIDQRYSIVIDAIDTAIVKTQLIHFCKRQKIPILTIGSAGGKKDPQKITTGDLSKTVNDPLFAKVRNNLRRLYGFSRNTKRVFSITAIYSTEQMTYPDNKGETCQSKAFLEAGSKLDCNMGFGAATMVTASFGFVAASEAIKKLIR</sequence>
<dbReference type="Gene3D" id="3.40.50.720">
    <property type="entry name" value="NAD(P)-binding Rossmann-like Domain"/>
    <property type="match status" value="1"/>
</dbReference>
<dbReference type="InterPro" id="IPR045886">
    <property type="entry name" value="ThiF/MoeB/HesA"/>
</dbReference>
<evidence type="ECO:0000259" key="1">
    <source>
        <dbReference type="Pfam" id="PF00899"/>
    </source>
</evidence>
<evidence type="ECO:0000313" key="3">
    <source>
        <dbReference type="Proteomes" id="UP000242502"/>
    </source>
</evidence>
<evidence type="ECO:0000313" key="2">
    <source>
        <dbReference type="EMBL" id="ODS22744.1"/>
    </source>
</evidence>
<dbReference type="EMBL" id="MDLC01000054">
    <property type="protein sequence ID" value="ODS22744.1"/>
    <property type="molecule type" value="Genomic_DNA"/>
</dbReference>
<comment type="caution">
    <text evidence="2">The sequence shown here is derived from an EMBL/GenBank/DDBJ whole genome shotgun (WGS) entry which is preliminary data.</text>
</comment>
<dbReference type="GO" id="GO:0061503">
    <property type="term" value="F:tRNA threonylcarbamoyladenosine dehydratase"/>
    <property type="evidence" value="ECO:0007669"/>
    <property type="project" value="TreeGrafter"/>
</dbReference>
<dbReference type="STRING" id="62101.AB835_12455"/>
<name>A0A1D2QMG9_9GAMM</name>
<dbReference type="InterPro" id="IPR035985">
    <property type="entry name" value="Ubiquitin-activating_enz"/>
</dbReference>
<proteinExistence type="predicted"/>
<dbReference type="InterPro" id="IPR000594">
    <property type="entry name" value="ThiF_NAD_FAD-bd"/>
</dbReference>
<dbReference type="GO" id="GO:0008641">
    <property type="term" value="F:ubiquitin-like modifier activating enzyme activity"/>
    <property type="evidence" value="ECO:0007669"/>
    <property type="project" value="InterPro"/>
</dbReference>
<dbReference type="SUPFAM" id="SSF69572">
    <property type="entry name" value="Activating enzymes of the ubiquitin-like proteins"/>
    <property type="match status" value="1"/>
</dbReference>
<dbReference type="PANTHER" id="PTHR43267">
    <property type="entry name" value="TRNA THREONYLCARBAMOYLADENOSINE DEHYDRATASE"/>
    <property type="match status" value="1"/>
</dbReference>
<feature type="domain" description="THIF-type NAD/FAD binding fold" evidence="1">
    <location>
        <begin position="21"/>
        <end position="263"/>
    </location>
</feature>
<dbReference type="GO" id="GO:0061504">
    <property type="term" value="P:cyclic threonylcarbamoyladenosine biosynthetic process"/>
    <property type="evidence" value="ECO:0007669"/>
    <property type="project" value="TreeGrafter"/>
</dbReference>
<gene>
    <name evidence="2" type="ORF">AB835_12455</name>
</gene>
<dbReference type="PANTHER" id="PTHR43267:SF1">
    <property type="entry name" value="TRNA THREONYLCARBAMOYLADENOSINE DEHYDRATASE"/>
    <property type="match status" value="1"/>
</dbReference>
<protein>
    <submittedName>
        <fullName evidence="2">tRNA threonylcarbamoyladenosine dehydratase</fullName>
    </submittedName>
</protein>
<reference evidence="2 3" key="1">
    <citation type="journal article" date="2016" name="Appl. Environ. Microbiol.">
        <title>Lack of Overt Genome Reduction in the Bryostatin-Producing Bryozoan Symbiont "Candidatus Endobugula sertula".</title>
        <authorList>
            <person name="Miller I.J."/>
            <person name="Vanee N."/>
            <person name="Fong S.S."/>
            <person name="Lim-Fong G.E."/>
            <person name="Kwan J.C."/>
        </authorList>
    </citation>
    <scope>NUCLEOTIDE SEQUENCE [LARGE SCALE GENOMIC DNA]</scope>
    <source>
        <strain evidence="2">AB1-4</strain>
    </source>
</reference>
<dbReference type="Pfam" id="PF00899">
    <property type="entry name" value="ThiF"/>
    <property type="match status" value="1"/>
</dbReference>
<dbReference type="Proteomes" id="UP000242502">
    <property type="component" value="Unassembled WGS sequence"/>
</dbReference>
<dbReference type="AlphaFoldDB" id="A0A1D2QMG9"/>
<organism evidence="2 3">
    <name type="scientific">Candidatus Endobugula sertula</name>
    <name type="common">Bugula neritina bacterial symbiont</name>
    <dbReference type="NCBI Taxonomy" id="62101"/>
    <lineage>
        <taxon>Bacteria</taxon>
        <taxon>Pseudomonadati</taxon>
        <taxon>Pseudomonadota</taxon>
        <taxon>Gammaproteobacteria</taxon>
        <taxon>Cellvibrionales</taxon>
        <taxon>Cellvibrionaceae</taxon>
        <taxon>Candidatus Endobugula</taxon>
    </lineage>
</organism>
<dbReference type="NCBIfam" id="NF011696">
    <property type="entry name" value="PRK15116.1"/>
    <property type="match status" value="1"/>
</dbReference>
<accession>A0A1D2QMG9</accession>